<name>A0A915MK07_MELJA</name>
<dbReference type="InterPro" id="IPR036175">
    <property type="entry name" value="Sec23/24_helical_dom_sf"/>
</dbReference>
<reference evidence="3" key="1">
    <citation type="submission" date="2022-11" db="UniProtKB">
        <authorList>
            <consortium name="WormBaseParasite"/>
        </authorList>
    </citation>
    <scope>IDENTIFICATION</scope>
</reference>
<dbReference type="WBParaSite" id="scaffold39090_cov326.g23542">
    <property type="protein sequence ID" value="scaffold39090_cov326.g23542"/>
    <property type="gene ID" value="scaffold39090_cov326.g23542"/>
</dbReference>
<dbReference type="AlphaFoldDB" id="A0A915MK07"/>
<protein>
    <submittedName>
        <fullName evidence="3">Sec23/Sec24 helical domain-containing protein</fullName>
    </submittedName>
</protein>
<sequence>MATERALSGSDLSDCREALINAVVDALAGYQRILGQTSSTLRMPAEGGLQYMPIYVLGLLKHRAFSGAQKASMDERMASLLMFKTVGIEILLME</sequence>
<dbReference type="InterPro" id="IPR006900">
    <property type="entry name" value="Sec23/24_helical_dom"/>
</dbReference>
<evidence type="ECO:0000313" key="3">
    <source>
        <dbReference type="WBParaSite" id="scaffold39090_cov326.g23542"/>
    </source>
</evidence>
<dbReference type="GO" id="GO:0006888">
    <property type="term" value="P:endoplasmic reticulum to Golgi vesicle-mediated transport"/>
    <property type="evidence" value="ECO:0007669"/>
    <property type="project" value="InterPro"/>
</dbReference>
<dbReference type="GO" id="GO:0030127">
    <property type="term" value="C:COPII vesicle coat"/>
    <property type="evidence" value="ECO:0007669"/>
    <property type="project" value="InterPro"/>
</dbReference>
<dbReference type="Proteomes" id="UP000887561">
    <property type="component" value="Unplaced"/>
</dbReference>
<feature type="domain" description="Sec23/Sec24 helical" evidence="1">
    <location>
        <begin position="1"/>
        <end position="91"/>
    </location>
</feature>
<dbReference type="Pfam" id="PF04815">
    <property type="entry name" value="Sec23_helical"/>
    <property type="match status" value="1"/>
</dbReference>
<keyword evidence="2" id="KW-1185">Reference proteome</keyword>
<evidence type="ECO:0000313" key="2">
    <source>
        <dbReference type="Proteomes" id="UP000887561"/>
    </source>
</evidence>
<dbReference type="Gene3D" id="1.20.120.730">
    <property type="entry name" value="Sec23/Sec24 helical domain"/>
    <property type="match status" value="1"/>
</dbReference>
<evidence type="ECO:0000259" key="1">
    <source>
        <dbReference type="Pfam" id="PF04815"/>
    </source>
</evidence>
<proteinExistence type="predicted"/>
<dbReference type="SUPFAM" id="SSF81811">
    <property type="entry name" value="Helical domain of Sec23/24"/>
    <property type="match status" value="1"/>
</dbReference>
<organism evidence="2 3">
    <name type="scientific">Meloidogyne javanica</name>
    <name type="common">Root-knot nematode worm</name>
    <dbReference type="NCBI Taxonomy" id="6303"/>
    <lineage>
        <taxon>Eukaryota</taxon>
        <taxon>Metazoa</taxon>
        <taxon>Ecdysozoa</taxon>
        <taxon>Nematoda</taxon>
        <taxon>Chromadorea</taxon>
        <taxon>Rhabditida</taxon>
        <taxon>Tylenchina</taxon>
        <taxon>Tylenchomorpha</taxon>
        <taxon>Tylenchoidea</taxon>
        <taxon>Meloidogynidae</taxon>
        <taxon>Meloidogyninae</taxon>
        <taxon>Meloidogyne</taxon>
        <taxon>Meloidogyne incognita group</taxon>
    </lineage>
</organism>
<dbReference type="GO" id="GO:0006886">
    <property type="term" value="P:intracellular protein transport"/>
    <property type="evidence" value="ECO:0007669"/>
    <property type="project" value="InterPro"/>
</dbReference>
<accession>A0A915MK07</accession>